<dbReference type="InterPro" id="IPR018511">
    <property type="entry name" value="Hemolysin-typ_Ca-bd_CS"/>
</dbReference>
<evidence type="ECO:0000256" key="2">
    <source>
        <dbReference type="ARBA" id="ARBA00004613"/>
    </source>
</evidence>
<organism evidence="11 12">
    <name type="scientific">Rubellimicrobium aerolatum</name>
    <dbReference type="NCBI Taxonomy" id="490979"/>
    <lineage>
        <taxon>Bacteria</taxon>
        <taxon>Pseudomonadati</taxon>
        <taxon>Pseudomonadota</taxon>
        <taxon>Alphaproteobacteria</taxon>
        <taxon>Rhodobacterales</taxon>
        <taxon>Roseobacteraceae</taxon>
        <taxon>Rubellimicrobium</taxon>
    </lineage>
</organism>
<proteinExistence type="inferred from homology"/>
<name>A0ABW0SFQ7_9RHOB</name>
<dbReference type="PROSITE" id="PS00330">
    <property type="entry name" value="HEMOLYSIN_CALCIUM"/>
    <property type="match status" value="2"/>
</dbReference>
<dbReference type="EMBL" id="JBHSNA010000018">
    <property type="protein sequence ID" value="MFC5567711.1"/>
    <property type="molecule type" value="Genomic_DNA"/>
</dbReference>
<evidence type="ECO:0000313" key="12">
    <source>
        <dbReference type="Proteomes" id="UP001596056"/>
    </source>
</evidence>
<comment type="similarity">
    <text evidence="3">Belongs to the peptidase M10B family.</text>
</comment>
<dbReference type="InterPro" id="IPR006026">
    <property type="entry name" value="Peptidase_Metallo"/>
</dbReference>
<evidence type="ECO:0000256" key="5">
    <source>
        <dbReference type="ARBA" id="ARBA00022670"/>
    </source>
</evidence>
<dbReference type="Proteomes" id="UP001596056">
    <property type="component" value="Unassembled WGS sequence"/>
</dbReference>
<dbReference type="InterPro" id="IPR011049">
    <property type="entry name" value="Serralysin-like_metalloprot_C"/>
</dbReference>
<dbReference type="CDD" id="cd04277">
    <property type="entry name" value="ZnMc_serralysin_like"/>
    <property type="match status" value="1"/>
</dbReference>
<accession>A0ABW0SFQ7</accession>
<protein>
    <submittedName>
        <fullName evidence="11">M10 family metallopeptidase</fullName>
    </submittedName>
</protein>
<dbReference type="Gene3D" id="2.150.10.10">
    <property type="entry name" value="Serralysin-like metalloprotease, C-terminal"/>
    <property type="match status" value="1"/>
</dbReference>
<dbReference type="InterPro" id="IPR034033">
    <property type="entry name" value="Serralysin-like"/>
</dbReference>
<reference evidence="12" key="1">
    <citation type="journal article" date="2019" name="Int. J. Syst. Evol. Microbiol.">
        <title>The Global Catalogue of Microorganisms (GCM) 10K type strain sequencing project: providing services to taxonomists for standard genome sequencing and annotation.</title>
        <authorList>
            <consortium name="The Broad Institute Genomics Platform"/>
            <consortium name="The Broad Institute Genome Sequencing Center for Infectious Disease"/>
            <person name="Wu L."/>
            <person name="Ma J."/>
        </authorList>
    </citation>
    <scope>NUCLEOTIDE SEQUENCE [LARGE SCALE GENOMIC DNA]</scope>
    <source>
        <strain evidence="12">KACC 11588</strain>
    </source>
</reference>
<gene>
    <name evidence="11" type="ORF">ACFPOC_14965</name>
</gene>
<keyword evidence="4" id="KW-0964">Secreted</keyword>
<keyword evidence="8" id="KW-0378">Hydrolase</keyword>
<evidence type="ECO:0000256" key="8">
    <source>
        <dbReference type="ARBA" id="ARBA00022801"/>
    </source>
</evidence>
<evidence type="ECO:0000259" key="10">
    <source>
        <dbReference type="SMART" id="SM00235"/>
    </source>
</evidence>
<feature type="domain" description="Peptidase metallopeptidase" evidence="10">
    <location>
        <begin position="23"/>
        <end position="204"/>
    </location>
</feature>
<comment type="cofactor">
    <cofactor evidence="1">
        <name>Ca(2+)</name>
        <dbReference type="ChEBI" id="CHEBI:29108"/>
    </cofactor>
</comment>
<dbReference type="SUPFAM" id="SSF55486">
    <property type="entry name" value="Metalloproteases ('zincins'), catalytic domain"/>
    <property type="match status" value="1"/>
</dbReference>
<dbReference type="Gene3D" id="3.40.390.10">
    <property type="entry name" value="Collagenase (Catalytic Domain)"/>
    <property type="match status" value="1"/>
</dbReference>
<dbReference type="Pfam" id="PF00413">
    <property type="entry name" value="Peptidase_M10"/>
    <property type="match status" value="1"/>
</dbReference>
<keyword evidence="7" id="KW-0677">Repeat</keyword>
<evidence type="ECO:0000256" key="9">
    <source>
        <dbReference type="ARBA" id="ARBA00022833"/>
    </source>
</evidence>
<evidence type="ECO:0000256" key="4">
    <source>
        <dbReference type="ARBA" id="ARBA00022525"/>
    </source>
</evidence>
<evidence type="ECO:0000256" key="6">
    <source>
        <dbReference type="ARBA" id="ARBA00022723"/>
    </source>
</evidence>
<dbReference type="InterPro" id="IPR013858">
    <property type="entry name" value="Peptidase_M10B_C"/>
</dbReference>
<evidence type="ECO:0000313" key="11">
    <source>
        <dbReference type="EMBL" id="MFC5567711.1"/>
    </source>
</evidence>
<dbReference type="PRINTS" id="PR00313">
    <property type="entry name" value="CABNDNGRPT"/>
</dbReference>
<evidence type="ECO:0000256" key="1">
    <source>
        <dbReference type="ARBA" id="ARBA00001913"/>
    </source>
</evidence>
<evidence type="ECO:0000256" key="7">
    <source>
        <dbReference type="ARBA" id="ARBA00022737"/>
    </source>
</evidence>
<dbReference type="Pfam" id="PF00353">
    <property type="entry name" value="HemolysinCabind"/>
    <property type="match status" value="2"/>
</dbReference>
<comment type="subcellular location">
    <subcellularLocation>
        <location evidence="2">Secreted</location>
    </subcellularLocation>
</comment>
<evidence type="ECO:0000256" key="3">
    <source>
        <dbReference type="ARBA" id="ARBA00009490"/>
    </source>
</evidence>
<sequence>MGGTADPVIASPSGNAWIDGILYDQAWSSGAGTTTQISVYIAGRGGAESVGPDAAEVTAGPPGSREVAAMRTAMAAIEEVCNLRFREVGRAGDADVVWASVGQADAGGAGVLGYAYLPGTAWSPASGDSQSLIALNHDAYAAGGGALAPGGYDFCTVMHELGHALGLSHTHDDGPGGDGTPALPGVDGPWDLGDGLMNQGVFTMMGYNDGWPAGPEGEPSGITSGYQSGPMALDIAALQFLYGVNAAIRTGSDLYRLPAADVAGTGYACLWDGGGADRLVGAASRANTIDLRAASPDQAPGGFVSHAKGVHGGVTIAAGVVIENASGGGQGDHLSGNQAANNLRGLGGDDTLLGREGRDYLEGGDGADRLLGEGGDDRLLGGGGADRLSGGAGRDLFVFLAASDSRDRATCDHVENFAAGVDRLDLSALGGGDLRLDTGGGLAQGELRQTVSGSSLVLRASLDDQPGLDFHLVLDGVAAPLAASDFLL</sequence>
<dbReference type="InterPro" id="IPR001818">
    <property type="entry name" value="Pept_M10_metallopeptidase"/>
</dbReference>
<dbReference type="Pfam" id="PF08548">
    <property type="entry name" value="Peptidase_M10_C"/>
    <property type="match status" value="1"/>
</dbReference>
<dbReference type="SMART" id="SM00235">
    <property type="entry name" value="ZnMc"/>
    <property type="match status" value="1"/>
</dbReference>
<keyword evidence="6" id="KW-0479">Metal-binding</keyword>
<dbReference type="RefSeq" id="WP_209842617.1">
    <property type="nucleotide sequence ID" value="NZ_JAGGJP010000017.1"/>
</dbReference>
<keyword evidence="5" id="KW-0645">Protease</keyword>
<dbReference type="SUPFAM" id="SSF51120">
    <property type="entry name" value="beta-Roll"/>
    <property type="match status" value="1"/>
</dbReference>
<comment type="caution">
    <text evidence="11">The sequence shown here is derived from an EMBL/GenBank/DDBJ whole genome shotgun (WGS) entry which is preliminary data.</text>
</comment>
<keyword evidence="9" id="KW-0862">Zinc</keyword>
<dbReference type="InterPro" id="IPR001343">
    <property type="entry name" value="Hemolysn_Ca-bd"/>
</dbReference>
<dbReference type="InterPro" id="IPR024079">
    <property type="entry name" value="MetalloPept_cat_dom_sf"/>
</dbReference>
<keyword evidence="12" id="KW-1185">Reference proteome</keyword>